<keyword evidence="5" id="KW-0862">Zinc</keyword>
<dbReference type="EC" id="2.7.4.3" evidence="5 7"/>
<dbReference type="CDD" id="cd01428">
    <property type="entry name" value="ADK"/>
    <property type="match status" value="1"/>
</dbReference>
<feature type="binding site" evidence="5">
    <location>
        <position position="31"/>
    </location>
    <ligand>
        <name>AMP</name>
        <dbReference type="ChEBI" id="CHEBI:456215"/>
    </ligand>
</feature>
<keyword evidence="3 5" id="KW-0547">Nucleotide-binding</keyword>
<accession>A0ABV6YKW0</accession>
<dbReference type="PRINTS" id="PR00094">
    <property type="entry name" value="ADENYLTKNASE"/>
</dbReference>
<evidence type="ECO:0000256" key="1">
    <source>
        <dbReference type="ARBA" id="ARBA00022679"/>
    </source>
</evidence>
<evidence type="ECO:0000256" key="4">
    <source>
        <dbReference type="ARBA" id="ARBA00022777"/>
    </source>
</evidence>
<dbReference type="InterPro" id="IPR007862">
    <property type="entry name" value="Adenylate_kinase_lid-dom"/>
</dbReference>
<evidence type="ECO:0000256" key="3">
    <source>
        <dbReference type="ARBA" id="ARBA00022741"/>
    </source>
</evidence>
<evidence type="ECO:0000313" key="9">
    <source>
        <dbReference type="EMBL" id="MFC1572976.1"/>
    </source>
</evidence>
<feature type="binding site" evidence="5">
    <location>
        <begin position="10"/>
        <end position="15"/>
    </location>
    <ligand>
        <name>ATP</name>
        <dbReference type="ChEBI" id="CHEBI:30616"/>
    </ligand>
</feature>
<dbReference type="GO" id="GO:0004017">
    <property type="term" value="F:AMP kinase activity"/>
    <property type="evidence" value="ECO:0007669"/>
    <property type="project" value="UniProtKB-EC"/>
</dbReference>
<dbReference type="SUPFAM" id="SSF52540">
    <property type="entry name" value="P-loop containing nucleoside triphosphate hydrolases"/>
    <property type="match status" value="1"/>
</dbReference>
<feature type="binding site" evidence="5">
    <location>
        <position position="92"/>
    </location>
    <ligand>
        <name>AMP</name>
        <dbReference type="ChEBI" id="CHEBI:456215"/>
    </ligand>
</feature>
<name>A0ABV6YKW0_UNCEI</name>
<feature type="binding site" evidence="5">
    <location>
        <position position="153"/>
    </location>
    <ligand>
        <name>Zn(2+)</name>
        <dbReference type="ChEBI" id="CHEBI:29105"/>
        <note>structural</note>
    </ligand>
</feature>
<evidence type="ECO:0000256" key="6">
    <source>
        <dbReference type="RuleBase" id="RU003330"/>
    </source>
</evidence>
<comment type="subcellular location">
    <subcellularLocation>
        <location evidence="5 7">Cytoplasm</location>
    </subcellularLocation>
</comment>
<feature type="domain" description="Adenylate kinase active site lid" evidence="8">
    <location>
        <begin position="127"/>
        <end position="162"/>
    </location>
</feature>
<feature type="binding site" evidence="5">
    <location>
        <position position="127"/>
    </location>
    <ligand>
        <name>ATP</name>
        <dbReference type="ChEBI" id="CHEBI:30616"/>
    </ligand>
</feature>
<gene>
    <name evidence="5" type="primary">adk</name>
    <name evidence="9" type="ORF">ACFL6M_05185</name>
</gene>
<keyword evidence="2 5" id="KW-0545">Nucleotide biosynthesis</keyword>
<reference evidence="9 10" key="1">
    <citation type="submission" date="2024-09" db="EMBL/GenBank/DDBJ databases">
        <authorList>
            <person name="D'Angelo T."/>
        </authorList>
    </citation>
    <scope>NUCLEOTIDE SEQUENCE [LARGE SCALE GENOMIC DNA]</scope>
    <source>
        <strain evidence="9">SAG AM-320-E07</strain>
    </source>
</reference>
<dbReference type="NCBIfam" id="TIGR01351">
    <property type="entry name" value="adk"/>
    <property type="match status" value="1"/>
</dbReference>
<dbReference type="Pfam" id="PF05191">
    <property type="entry name" value="ADK_lid"/>
    <property type="match status" value="1"/>
</dbReference>
<keyword evidence="4 5" id="KW-0418">Kinase</keyword>
<keyword evidence="5 7" id="KW-0067">ATP-binding</keyword>
<feature type="binding site" evidence="5">
    <location>
        <begin position="85"/>
        <end position="88"/>
    </location>
    <ligand>
        <name>AMP</name>
        <dbReference type="ChEBI" id="CHEBI:456215"/>
    </ligand>
</feature>
<dbReference type="NCBIfam" id="NF001380">
    <property type="entry name" value="PRK00279.1-2"/>
    <property type="match status" value="1"/>
</dbReference>
<dbReference type="InterPro" id="IPR000850">
    <property type="entry name" value="Adenylat/UMP-CMP_kin"/>
</dbReference>
<dbReference type="EMBL" id="JBHPKH010000056">
    <property type="protein sequence ID" value="MFC1572976.1"/>
    <property type="molecule type" value="Genomic_DNA"/>
</dbReference>
<keyword evidence="5" id="KW-0479">Metal-binding</keyword>
<feature type="binding site" evidence="5">
    <location>
        <begin position="136"/>
        <end position="137"/>
    </location>
    <ligand>
        <name>ATP</name>
        <dbReference type="ChEBI" id="CHEBI:30616"/>
    </ligand>
</feature>
<evidence type="ECO:0000259" key="8">
    <source>
        <dbReference type="Pfam" id="PF05191"/>
    </source>
</evidence>
<feature type="binding site" evidence="5">
    <location>
        <position position="150"/>
    </location>
    <ligand>
        <name>Zn(2+)</name>
        <dbReference type="ChEBI" id="CHEBI:29105"/>
        <note>structural</note>
    </ligand>
</feature>
<dbReference type="Pfam" id="PF00406">
    <property type="entry name" value="ADK"/>
    <property type="match status" value="1"/>
</dbReference>
<dbReference type="Proteomes" id="UP001593833">
    <property type="component" value="Unassembled WGS sequence"/>
</dbReference>
<feature type="region of interest" description="NMP" evidence="5">
    <location>
        <begin position="30"/>
        <end position="59"/>
    </location>
</feature>
<feature type="binding site" evidence="5">
    <location>
        <position position="36"/>
    </location>
    <ligand>
        <name>AMP</name>
        <dbReference type="ChEBI" id="CHEBI:456215"/>
    </ligand>
</feature>
<protein>
    <recommendedName>
        <fullName evidence="5 7">Adenylate kinase</fullName>
        <shortName evidence="5">AK</shortName>
        <ecNumber evidence="5 7">2.7.4.3</ecNumber>
    </recommendedName>
    <alternativeName>
        <fullName evidence="5">ATP-AMP transphosphorylase</fullName>
    </alternativeName>
    <alternativeName>
        <fullName evidence="5">ATP:AMP phosphotransferase</fullName>
    </alternativeName>
    <alternativeName>
        <fullName evidence="5">Adenylate monophosphate kinase</fullName>
    </alternativeName>
</protein>
<dbReference type="NCBIfam" id="NF001381">
    <property type="entry name" value="PRK00279.1-3"/>
    <property type="match status" value="1"/>
</dbReference>
<comment type="pathway">
    <text evidence="5">Purine metabolism; AMP biosynthesis via salvage pathway; AMP from ADP: step 1/1.</text>
</comment>
<comment type="function">
    <text evidence="5">Catalyzes the reversible transfer of the terminal phosphate group between ATP and AMP. Plays an important role in cellular energy homeostasis and in adenine nucleotide metabolism.</text>
</comment>
<organism evidence="9 10">
    <name type="scientific">Eiseniibacteriota bacterium</name>
    <dbReference type="NCBI Taxonomy" id="2212470"/>
    <lineage>
        <taxon>Bacteria</taxon>
        <taxon>Candidatus Eiseniibacteriota</taxon>
    </lineage>
</organism>
<dbReference type="HAMAP" id="MF_00235">
    <property type="entry name" value="Adenylate_kinase_Adk"/>
    <property type="match status" value="1"/>
</dbReference>
<comment type="caution">
    <text evidence="9">The sequence shown here is derived from an EMBL/GenBank/DDBJ whole genome shotgun (WGS) entry which is preliminary data.</text>
</comment>
<keyword evidence="1 5" id="KW-0808">Transferase</keyword>
<evidence type="ECO:0000256" key="7">
    <source>
        <dbReference type="RuleBase" id="RU003331"/>
    </source>
</evidence>
<dbReference type="InterPro" id="IPR027417">
    <property type="entry name" value="P-loop_NTPase"/>
</dbReference>
<comment type="domain">
    <text evidence="5">Consists of three domains, a large central CORE domain and two small peripheral domains, NMPbind and LID, which undergo movements during catalysis. The LID domain closes over the site of phosphoryl transfer upon ATP binding. Assembling and dissambling the active center during each catalytic cycle provides an effective means to prevent ATP hydrolysis. Some bacteria have evolved a zinc-coordinating structure that stabilizes the LID domain.</text>
</comment>
<proteinExistence type="inferred from homology"/>
<evidence type="ECO:0000313" key="10">
    <source>
        <dbReference type="Proteomes" id="UP001593833"/>
    </source>
</evidence>
<feature type="binding site" evidence="5">
    <location>
        <position position="133"/>
    </location>
    <ligand>
        <name>Zn(2+)</name>
        <dbReference type="ChEBI" id="CHEBI:29105"/>
        <note>structural</note>
    </ligand>
</feature>
<dbReference type="PANTHER" id="PTHR23359">
    <property type="entry name" value="NUCLEOTIDE KINASE"/>
    <property type="match status" value="1"/>
</dbReference>
<sequence length="208" mass="22442">MRLVLLGAPGCGKGTHSEWLMKDLGIPQISTGDILRDSVANGTELGKKAKGFMDSGSLVPDEVILGLMAERLKGSDAGGGFILDGFPRTIPQAEGLDKILADHKLNMDRVIKIDVASEELVRRLTQRRVCPACKAVYNLDFRPPKTDGVCDTCGGKIIQRDDDTEETVDQTAPLIAYYQDKGLLTAINGNGGFDEAREQIREALGLQG</sequence>
<feature type="region of interest" description="LID" evidence="5">
    <location>
        <begin position="126"/>
        <end position="163"/>
    </location>
</feature>
<comment type="similarity">
    <text evidence="5 6">Belongs to the adenylate kinase family.</text>
</comment>
<keyword evidence="5" id="KW-0963">Cytoplasm</keyword>
<comment type="subunit">
    <text evidence="5 7">Monomer.</text>
</comment>
<feature type="binding site" evidence="5">
    <location>
        <position position="191"/>
    </location>
    <ligand>
        <name>ATP</name>
        <dbReference type="ChEBI" id="CHEBI:30616"/>
    </ligand>
</feature>
<dbReference type="Gene3D" id="3.40.50.300">
    <property type="entry name" value="P-loop containing nucleotide triphosphate hydrolases"/>
    <property type="match status" value="1"/>
</dbReference>
<evidence type="ECO:0000256" key="5">
    <source>
        <dbReference type="HAMAP-Rule" id="MF_00235"/>
    </source>
</evidence>
<keyword evidence="10" id="KW-1185">Reference proteome</keyword>
<evidence type="ECO:0000256" key="2">
    <source>
        <dbReference type="ARBA" id="ARBA00022727"/>
    </source>
</evidence>
<feature type="binding site" evidence="5">
    <location>
        <position position="130"/>
    </location>
    <ligand>
        <name>Zn(2+)</name>
        <dbReference type="ChEBI" id="CHEBI:29105"/>
        <note>structural</note>
    </ligand>
</feature>
<comment type="catalytic activity">
    <reaction evidence="5 7">
        <text>AMP + ATP = 2 ADP</text>
        <dbReference type="Rhea" id="RHEA:12973"/>
        <dbReference type="ChEBI" id="CHEBI:30616"/>
        <dbReference type="ChEBI" id="CHEBI:456215"/>
        <dbReference type="ChEBI" id="CHEBI:456216"/>
        <dbReference type="EC" id="2.7.4.3"/>
    </reaction>
</comment>
<dbReference type="InterPro" id="IPR006259">
    <property type="entry name" value="Adenyl_kin_sub"/>
</dbReference>
<feature type="binding site" evidence="5">
    <location>
        <begin position="57"/>
        <end position="59"/>
    </location>
    <ligand>
        <name>AMP</name>
        <dbReference type="ChEBI" id="CHEBI:456215"/>
    </ligand>
</feature>
<comment type="caution">
    <text evidence="5">Lacks conserved residue(s) required for the propagation of feature annotation.</text>
</comment>
<dbReference type="PROSITE" id="PS00113">
    <property type="entry name" value="ADENYLATE_KINASE"/>
    <property type="match status" value="1"/>
</dbReference>
<dbReference type="InterPro" id="IPR033690">
    <property type="entry name" value="Adenylat_kinase_CS"/>
</dbReference>
<dbReference type="NCBIfam" id="NF011100">
    <property type="entry name" value="PRK14527.1"/>
    <property type="match status" value="1"/>
</dbReference>
<feature type="binding site" evidence="5">
    <location>
        <position position="160"/>
    </location>
    <ligand>
        <name>AMP</name>
        <dbReference type="ChEBI" id="CHEBI:456215"/>
    </ligand>
</feature>